<evidence type="ECO:0000313" key="10">
    <source>
        <dbReference type="Proteomes" id="UP000020529"/>
    </source>
</evidence>
<keyword evidence="5 8" id="KW-1133">Transmembrane helix</keyword>
<keyword evidence="7" id="KW-0653">Protein transport</keyword>
<dbReference type="InterPro" id="IPR003400">
    <property type="entry name" value="ExbD"/>
</dbReference>
<comment type="caution">
    <text evidence="9">The sequence shown here is derived from an EMBL/GenBank/DDBJ whole genome shotgun (WGS) entry which is preliminary data.</text>
</comment>
<dbReference type="Pfam" id="PF02472">
    <property type="entry name" value="ExbD"/>
    <property type="match status" value="1"/>
</dbReference>
<proteinExistence type="inferred from homology"/>
<comment type="subcellular location">
    <subcellularLocation>
        <location evidence="1">Cell membrane</location>
        <topology evidence="1">Single-pass membrane protein</topology>
    </subcellularLocation>
    <subcellularLocation>
        <location evidence="7">Cell membrane</location>
        <topology evidence="7">Single-pass type II membrane protein</topology>
    </subcellularLocation>
</comment>
<keyword evidence="4 7" id="KW-0812">Transmembrane</keyword>
<keyword evidence="3" id="KW-1003">Cell membrane</keyword>
<dbReference type="Proteomes" id="UP000020529">
    <property type="component" value="Unassembled WGS sequence"/>
</dbReference>
<dbReference type="GO" id="GO:0022857">
    <property type="term" value="F:transmembrane transporter activity"/>
    <property type="evidence" value="ECO:0007669"/>
    <property type="project" value="InterPro"/>
</dbReference>
<evidence type="ECO:0000256" key="1">
    <source>
        <dbReference type="ARBA" id="ARBA00004162"/>
    </source>
</evidence>
<dbReference type="GO" id="GO:0015031">
    <property type="term" value="P:protein transport"/>
    <property type="evidence" value="ECO:0007669"/>
    <property type="project" value="UniProtKB-KW"/>
</dbReference>
<sequence>MGKFNKTGKRGMPTLNTSSLPDLIFTLLFFFMIVTTMREVSLKVEFKIPQGTELEKLEKKSLVTFIYVGKPTAEFRKKLGSESRIQLNDAYAEVDEIQAYVTNERSSMKEEDQPFMTVSLKIDQDTKMGIVTDIKQALRQAYALKINYSARARE</sequence>
<evidence type="ECO:0000256" key="5">
    <source>
        <dbReference type="ARBA" id="ARBA00022989"/>
    </source>
</evidence>
<dbReference type="RefSeq" id="WP_005781259.1">
    <property type="nucleotide sequence ID" value="NZ_JGCY01000379.1"/>
</dbReference>
<dbReference type="EMBL" id="JGCY01000379">
    <property type="protein sequence ID" value="EXY73101.1"/>
    <property type="molecule type" value="Genomic_DNA"/>
</dbReference>
<accession>A0A015TR53</accession>
<evidence type="ECO:0000256" key="3">
    <source>
        <dbReference type="ARBA" id="ARBA00022475"/>
    </source>
</evidence>
<dbReference type="GeneID" id="99673017"/>
<evidence type="ECO:0000256" key="6">
    <source>
        <dbReference type="ARBA" id="ARBA00023136"/>
    </source>
</evidence>
<reference evidence="9 10" key="1">
    <citation type="submission" date="2014-02" db="EMBL/GenBank/DDBJ databases">
        <authorList>
            <person name="Sears C."/>
            <person name="Carroll K."/>
            <person name="Sack B.R."/>
            <person name="Qadri F."/>
            <person name="Myers L.L."/>
            <person name="Chung G.-T."/>
            <person name="Escheverria P."/>
            <person name="Fraser C.M."/>
            <person name="Sadzewicz L."/>
            <person name="Shefchek K.A."/>
            <person name="Tallon L."/>
            <person name="Das S.P."/>
            <person name="Daugherty S."/>
            <person name="Mongodin E.F."/>
        </authorList>
    </citation>
    <scope>NUCLEOTIDE SEQUENCE [LARGE SCALE GENOMIC DNA]</scope>
    <source>
        <strain evidence="10">3988T(B)14</strain>
    </source>
</reference>
<feature type="transmembrane region" description="Helical" evidence="8">
    <location>
        <begin position="20"/>
        <end position="37"/>
    </location>
</feature>
<dbReference type="GO" id="GO:0005886">
    <property type="term" value="C:plasma membrane"/>
    <property type="evidence" value="ECO:0007669"/>
    <property type="project" value="UniProtKB-SubCell"/>
</dbReference>
<evidence type="ECO:0000313" key="9">
    <source>
        <dbReference type="EMBL" id="EXY73101.1"/>
    </source>
</evidence>
<keyword evidence="7" id="KW-0813">Transport</keyword>
<dbReference type="PATRIC" id="fig|1339315.3.peg.3834"/>
<evidence type="ECO:0000256" key="7">
    <source>
        <dbReference type="RuleBase" id="RU003879"/>
    </source>
</evidence>
<dbReference type="AlphaFoldDB" id="A0A015TR53"/>
<gene>
    <name evidence="9" type="ORF">M124_3165</name>
</gene>
<evidence type="ECO:0000256" key="8">
    <source>
        <dbReference type="SAM" id="Phobius"/>
    </source>
</evidence>
<evidence type="ECO:0000256" key="2">
    <source>
        <dbReference type="ARBA" id="ARBA00005811"/>
    </source>
</evidence>
<name>A0A015TR53_BACFG</name>
<protein>
    <submittedName>
        <fullName evidence="9">Biopolymer transport ExbD/TolR family protein</fullName>
    </submittedName>
</protein>
<keyword evidence="6 8" id="KW-0472">Membrane</keyword>
<comment type="similarity">
    <text evidence="2 7">Belongs to the ExbD/TolR family.</text>
</comment>
<organism evidence="9 10">
    <name type="scientific">Bacteroides fragilis str. 3988T(B)14</name>
    <dbReference type="NCBI Taxonomy" id="1339315"/>
    <lineage>
        <taxon>Bacteria</taxon>
        <taxon>Pseudomonadati</taxon>
        <taxon>Bacteroidota</taxon>
        <taxon>Bacteroidia</taxon>
        <taxon>Bacteroidales</taxon>
        <taxon>Bacteroidaceae</taxon>
        <taxon>Bacteroides</taxon>
    </lineage>
</organism>
<evidence type="ECO:0000256" key="4">
    <source>
        <dbReference type="ARBA" id="ARBA00022692"/>
    </source>
</evidence>